<dbReference type="RefSeq" id="WP_348758507.1">
    <property type="nucleotide sequence ID" value="NZ_OZ026884.1"/>
</dbReference>
<reference evidence="1 2" key="1">
    <citation type="submission" date="2024-04" db="EMBL/GenBank/DDBJ databases">
        <authorList>
            <person name="Cremers G."/>
        </authorList>
    </citation>
    <scope>NUCLEOTIDE SEQUENCE [LARGE SCALE GENOMIC DNA]</scope>
    <source>
        <strain evidence="1">MeCH1-AG</strain>
    </source>
</reference>
<evidence type="ECO:0000313" key="2">
    <source>
        <dbReference type="Proteomes" id="UP001497493"/>
    </source>
</evidence>
<keyword evidence="2" id="KW-1185">Reference proteome</keyword>
<accession>A0ABM9NEN8</accession>
<evidence type="ECO:0008006" key="3">
    <source>
        <dbReference type="Google" id="ProtNLM"/>
    </source>
</evidence>
<sequence length="111" mass="12051">MNPIHSLLRAIEQSCAVHLLLKDGSLVRGFRPHDLIVRGPVERGILVVRGMVDPGGGQSPKDRSLPLGDIGGVFSAGPRHRFTPDPSFLLRNPVPRGWTALRPRLPEGAHS</sequence>
<name>A0ABM9NEN8_9GAMM</name>
<dbReference type="EMBL" id="OZ026884">
    <property type="protein sequence ID" value="CAL1238899.1"/>
    <property type="molecule type" value="Genomic_DNA"/>
</dbReference>
<evidence type="ECO:0000313" key="1">
    <source>
        <dbReference type="EMBL" id="CAL1238899.1"/>
    </source>
</evidence>
<gene>
    <name evidence="1" type="ORF">MECH1_V1_0118</name>
</gene>
<protein>
    <recommendedName>
        <fullName evidence="3">AraC family transcriptional regulator</fullName>
    </recommendedName>
</protein>
<proteinExistence type="predicted"/>
<dbReference type="Proteomes" id="UP001497493">
    <property type="component" value="Chromosome"/>
</dbReference>
<organism evidence="1 2">
    <name type="scientific">Candidatus Methylocalor cossyra</name>
    <dbReference type="NCBI Taxonomy" id="3108543"/>
    <lineage>
        <taxon>Bacteria</taxon>
        <taxon>Pseudomonadati</taxon>
        <taxon>Pseudomonadota</taxon>
        <taxon>Gammaproteobacteria</taxon>
        <taxon>Methylococcales</taxon>
        <taxon>Methylococcaceae</taxon>
        <taxon>Candidatus Methylocalor</taxon>
    </lineage>
</organism>